<keyword evidence="10" id="KW-0157">Chromophore</keyword>
<comment type="caution">
    <text evidence="14">The sequence shown here is derived from an EMBL/GenBank/DDBJ whole genome shotgun (WGS) entry which is preliminary data.</text>
</comment>
<dbReference type="Pfam" id="PF00512">
    <property type="entry name" value="HisKA"/>
    <property type="match status" value="1"/>
</dbReference>
<dbReference type="PATRIC" id="fig|857265.3.peg.4347"/>
<dbReference type="Pfam" id="PF01590">
    <property type="entry name" value="GAF"/>
    <property type="match status" value="1"/>
</dbReference>
<dbReference type="SUPFAM" id="SSF55781">
    <property type="entry name" value="GAF domain-like"/>
    <property type="match status" value="2"/>
</dbReference>
<evidence type="ECO:0000256" key="8">
    <source>
        <dbReference type="ARBA" id="ARBA00022679"/>
    </source>
</evidence>
<dbReference type="InterPro" id="IPR013654">
    <property type="entry name" value="PAS_2"/>
</dbReference>
<keyword evidence="5" id="KW-0600">Photoreceptor protein</keyword>
<dbReference type="Pfam" id="PF02518">
    <property type="entry name" value="HATPase_c"/>
    <property type="match status" value="1"/>
</dbReference>
<dbReference type="InterPro" id="IPR036097">
    <property type="entry name" value="HisK_dim/P_sf"/>
</dbReference>
<keyword evidence="8 14" id="KW-0808">Transferase</keyword>
<proteinExistence type="inferred from homology"/>
<feature type="domain" description="Histidine kinase" evidence="13">
    <location>
        <begin position="526"/>
        <end position="740"/>
    </location>
</feature>
<dbReference type="PRINTS" id="PR01033">
    <property type="entry name" value="PHYTOCHROME"/>
</dbReference>
<evidence type="ECO:0000256" key="2">
    <source>
        <dbReference type="ARBA" id="ARBA00004429"/>
    </source>
</evidence>
<keyword evidence="9" id="KW-0418">Kinase</keyword>
<name>A0A0N1JRF9_9NEIS</name>
<dbReference type="InterPro" id="IPR043150">
    <property type="entry name" value="Phytochrome_PHY_sf"/>
</dbReference>
<dbReference type="InterPro" id="IPR013515">
    <property type="entry name" value="Phytochrome_cen-reg"/>
</dbReference>
<dbReference type="SMART" id="SM00065">
    <property type="entry name" value="GAF"/>
    <property type="match status" value="1"/>
</dbReference>
<dbReference type="SUPFAM" id="SSF55785">
    <property type="entry name" value="PYP-like sensor domain (PAS domain)"/>
    <property type="match status" value="1"/>
</dbReference>
<comment type="catalytic activity">
    <reaction evidence="1">
        <text>ATP + protein L-histidine = ADP + protein N-phospho-L-histidine.</text>
        <dbReference type="EC" id="2.7.13.3"/>
    </reaction>
</comment>
<comment type="subcellular location">
    <subcellularLocation>
        <location evidence="2">Cell inner membrane</location>
        <topology evidence="2">Multi-pass membrane protein</topology>
    </subcellularLocation>
</comment>
<feature type="domain" description="Phytochrome chromophore attachment site" evidence="12">
    <location>
        <begin position="147"/>
        <end position="305"/>
    </location>
</feature>
<dbReference type="Gene3D" id="3.30.450.270">
    <property type="match status" value="1"/>
</dbReference>
<comment type="similarity">
    <text evidence="3">In the N-terminal section; belongs to the phytochrome family.</text>
</comment>
<dbReference type="SMART" id="SM00388">
    <property type="entry name" value="HisKA"/>
    <property type="match status" value="1"/>
</dbReference>
<evidence type="ECO:0000259" key="12">
    <source>
        <dbReference type="PROSITE" id="PS50046"/>
    </source>
</evidence>
<dbReference type="GO" id="GO:0009881">
    <property type="term" value="F:photoreceptor activity"/>
    <property type="evidence" value="ECO:0007669"/>
    <property type="project" value="UniProtKB-KW"/>
</dbReference>
<dbReference type="EC" id="2.7.13.3" evidence="4"/>
<evidence type="ECO:0000256" key="4">
    <source>
        <dbReference type="ARBA" id="ARBA00012438"/>
    </source>
</evidence>
<dbReference type="PANTHER" id="PTHR42878:SF15">
    <property type="entry name" value="BACTERIOPHYTOCHROME"/>
    <property type="match status" value="1"/>
</dbReference>
<keyword evidence="11" id="KW-0675">Receptor</keyword>
<dbReference type="RefSeq" id="WP_053939820.1">
    <property type="nucleotide sequence ID" value="NZ_LAQT01000038.1"/>
</dbReference>
<evidence type="ECO:0000256" key="9">
    <source>
        <dbReference type="ARBA" id="ARBA00022777"/>
    </source>
</evidence>
<dbReference type="CDD" id="cd00082">
    <property type="entry name" value="HisKA"/>
    <property type="match status" value="1"/>
</dbReference>
<sequence>MSNNLPDQSLDDCASEPIHIPGSIQPHGFMLVLAEGSLTVLQASANCAQLLGAPPEQLLGQPLASLLRDQTDLTGRIDALLEQDSNPSHFGEVGFVCNAQARFEMMVHRHDGVLIAEFEPQASAHDSFTTLYPLVRHFVGQLQEAGSVPALCELAAQQARKLTGFGRVMVYRFDADYHGQVLAEALDPGYDSYLDLHFPASDIPAQARELYRLNRLRVISDANYQPSALVPPLNPTTQQPLDMSLALLRSVSPVHLQYMRNMGTLASMSISLVVDGRLWGLISCHNTAPLPVSFQTRSACELLGRILSLQLEAREAHAQADRRLQLRHMIVQMLALMADRDGVAEGLQAVPDVFMSFGAAAGAAVVAGDRCITFGQTPPNNVIHNLVGWLGEGSEREVYASDSVRRDIPAVPELAEYCAGIMAVSISELHSHYLVWFRPETVQTVTWAGKPGKAEVNGKLNPRASFAAWEQTVRDMALPWDRAETEGAVELRNATLGIVLRKAEEMAALAEELRKSNKELEAFSYSVSHDLRAPLRHIVGYAELLGDFEGTRLSDRGTRFLDHIGDSARFAGTLVDNLLTFSQMGRSALRPTEVDVYALIESVRLEMTPDLQDRNIEWKVHPMPRVIADAAFLHLALRNLLSNAVKYTRGRDPAVIEIGAEIRGPDHVIYIKDNGVGFHMDYANKLFGVFQRLHRMEEFEGTGIGLANVRRIIERHDGRTWAEGELDKGATFWFSLPRSGPQTVKRRDAHAKTDLIG</sequence>
<dbReference type="InterPro" id="IPR029016">
    <property type="entry name" value="GAF-like_dom_sf"/>
</dbReference>
<dbReference type="InterPro" id="IPR003018">
    <property type="entry name" value="GAF"/>
</dbReference>
<gene>
    <name evidence="14" type="primary">cph1_2</name>
    <name evidence="14" type="ORF">WG78_21245</name>
</gene>
<dbReference type="InterPro" id="IPR035965">
    <property type="entry name" value="PAS-like_dom_sf"/>
</dbReference>
<dbReference type="PROSITE" id="PS50109">
    <property type="entry name" value="HIS_KIN"/>
    <property type="match status" value="1"/>
</dbReference>
<evidence type="ECO:0000256" key="6">
    <source>
        <dbReference type="ARBA" id="ARBA00022553"/>
    </source>
</evidence>
<keyword evidence="6" id="KW-0597">Phosphoprotein</keyword>
<dbReference type="SUPFAM" id="SSF55874">
    <property type="entry name" value="ATPase domain of HSP90 chaperone/DNA topoisomerase II/histidine kinase"/>
    <property type="match status" value="1"/>
</dbReference>
<evidence type="ECO:0000256" key="3">
    <source>
        <dbReference type="ARBA" id="ARBA00006402"/>
    </source>
</evidence>
<dbReference type="InterPro" id="IPR003594">
    <property type="entry name" value="HATPase_dom"/>
</dbReference>
<organism evidence="14 15">
    <name type="scientific">Amantichitinum ursilacus</name>
    <dbReference type="NCBI Taxonomy" id="857265"/>
    <lineage>
        <taxon>Bacteria</taxon>
        <taxon>Pseudomonadati</taxon>
        <taxon>Pseudomonadota</taxon>
        <taxon>Betaproteobacteria</taxon>
        <taxon>Neisseriales</taxon>
        <taxon>Chitinibacteraceae</taxon>
        <taxon>Amantichitinum</taxon>
    </lineage>
</organism>
<evidence type="ECO:0000259" key="13">
    <source>
        <dbReference type="PROSITE" id="PS50109"/>
    </source>
</evidence>
<dbReference type="InterPro" id="IPR036890">
    <property type="entry name" value="HATPase_C_sf"/>
</dbReference>
<dbReference type="PROSITE" id="PS50046">
    <property type="entry name" value="PHYTOCHROME_2"/>
    <property type="match status" value="1"/>
</dbReference>
<dbReference type="SUPFAM" id="SSF47384">
    <property type="entry name" value="Homodimeric domain of signal transducing histidine kinase"/>
    <property type="match status" value="1"/>
</dbReference>
<evidence type="ECO:0000256" key="7">
    <source>
        <dbReference type="ARBA" id="ARBA00022606"/>
    </source>
</evidence>
<dbReference type="Pfam" id="PF08446">
    <property type="entry name" value="PAS_2"/>
    <property type="match status" value="1"/>
</dbReference>
<evidence type="ECO:0000256" key="5">
    <source>
        <dbReference type="ARBA" id="ARBA00022543"/>
    </source>
</evidence>
<dbReference type="GO" id="GO:0000156">
    <property type="term" value="F:phosphorelay response regulator activity"/>
    <property type="evidence" value="ECO:0007669"/>
    <property type="project" value="TreeGrafter"/>
</dbReference>
<dbReference type="SMART" id="SM00387">
    <property type="entry name" value="HATPase_c"/>
    <property type="match status" value="1"/>
</dbReference>
<evidence type="ECO:0000256" key="11">
    <source>
        <dbReference type="ARBA" id="ARBA00023170"/>
    </source>
</evidence>
<dbReference type="GO" id="GO:0030295">
    <property type="term" value="F:protein kinase activator activity"/>
    <property type="evidence" value="ECO:0007669"/>
    <property type="project" value="TreeGrafter"/>
</dbReference>
<keyword evidence="15" id="KW-1185">Reference proteome</keyword>
<keyword evidence="7" id="KW-0716">Sensory transduction</keyword>
<dbReference type="STRING" id="857265.WG78_21245"/>
<dbReference type="FunFam" id="3.30.565.10:FF:000006">
    <property type="entry name" value="Sensor histidine kinase WalK"/>
    <property type="match status" value="1"/>
</dbReference>
<dbReference type="AlphaFoldDB" id="A0A0N1JRF9"/>
<dbReference type="GO" id="GO:0009584">
    <property type="term" value="P:detection of visible light"/>
    <property type="evidence" value="ECO:0007669"/>
    <property type="project" value="InterPro"/>
</dbReference>
<evidence type="ECO:0000313" key="14">
    <source>
        <dbReference type="EMBL" id="KPC49087.1"/>
    </source>
</evidence>
<evidence type="ECO:0000313" key="15">
    <source>
        <dbReference type="Proteomes" id="UP000037939"/>
    </source>
</evidence>
<dbReference type="Gene3D" id="3.30.450.20">
    <property type="entry name" value="PAS domain"/>
    <property type="match status" value="1"/>
</dbReference>
<dbReference type="GO" id="GO:0007234">
    <property type="term" value="P:osmosensory signaling via phosphorelay pathway"/>
    <property type="evidence" value="ECO:0007669"/>
    <property type="project" value="TreeGrafter"/>
</dbReference>
<dbReference type="InterPro" id="IPR016132">
    <property type="entry name" value="Phyto_chromo_attachment"/>
</dbReference>
<dbReference type="GO" id="GO:0006355">
    <property type="term" value="P:regulation of DNA-templated transcription"/>
    <property type="evidence" value="ECO:0007669"/>
    <property type="project" value="InterPro"/>
</dbReference>
<accession>A0A0N1JRF9</accession>
<dbReference type="GO" id="GO:0000155">
    <property type="term" value="F:phosphorelay sensor kinase activity"/>
    <property type="evidence" value="ECO:0007669"/>
    <property type="project" value="InterPro"/>
</dbReference>
<evidence type="ECO:0000256" key="10">
    <source>
        <dbReference type="ARBA" id="ARBA00022991"/>
    </source>
</evidence>
<dbReference type="Gene3D" id="3.30.565.10">
    <property type="entry name" value="Histidine kinase-like ATPase, C-terminal domain"/>
    <property type="match status" value="1"/>
</dbReference>
<dbReference type="InterPro" id="IPR050351">
    <property type="entry name" value="BphY/WalK/GraS-like"/>
</dbReference>
<dbReference type="InterPro" id="IPR001294">
    <property type="entry name" value="Phytochrome"/>
</dbReference>
<protein>
    <recommendedName>
        <fullName evidence="4">histidine kinase</fullName>
        <ecNumber evidence="4">2.7.13.3</ecNumber>
    </recommendedName>
</protein>
<dbReference type="Proteomes" id="UP000037939">
    <property type="component" value="Unassembled WGS sequence"/>
</dbReference>
<dbReference type="EMBL" id="LAQT01000038">
    <property type="protein sequence ID" value="KPC49087.1"/>
    <property type="molecule type" value="Genomic_DNA"/>
</dbReference>
<dbReference type="Gene3D" id="1.10.287.130">
    <property type="match status" value="1"/>
</dbReference>
<dbReference type="Gene3D" id="3.30.450.40">
    <property type="match status" value="1"/>
</dbReference>
<dbReference type="InterPro" id="IPR003661">
    <property type="entry name" value="HisK_dim/P_dom"/>
</dbReference>
<dbReference type="PANTHER" id="PTHR42878">
    <property type="entry name" value="TWO-COMPONENT HISTIDINE KINASE"/>
    <property type="match status" value="1"/>
</dbReference>
<dbReference type="Pfam" id="PF00360">
    <property type="entry name" value="PHY"/>
    <property type="match status" value="1"/>
</dbReference>
<dbReference type="InterPro" id="IPR005467">
    <property type="entry name" value="His_kinase_dom"/>
</dbReference>
<dbReference type="GO" id="GO:0005886">
    <property type="term" value="C:plasma membrane"/>
    <property type="evidence" value="ECO:0007669"/>
    <property type="project" value="UniProtKB-SubCell"/>
</dbReference>
<evidence type="ECO:0000256" key="1">
    <source>
        <dbReference type="ARBA" id="ARBA00000085"/>
    </source>
</evidence>
<reference evidence="14 15" key="1">
    <citation type="submission" date="2015-07" db="EMBL/GenBank/DDBJ databases">
        <title>Draft genome sequence of the Amantichitinum ursilacus IGB-41, a new chitin-degrading bacterium.</title>
        <authorList>
            <person name="Kirstahler P."/>
            <person name="Guenther M."/>
            <person name="Grumaz C."/>
            <person name="Rupp S."/>
            <person name="Zibek S."/>
            <person name="Sohn K."/>
        </authorList>
    </citation>
    <scope>NUCLEOTIDE SEQUENCE [LARGE SCALE GENOMIC DNA]</scope>
    <source>
        <strain evidence="14 15">IGB-41</strain>
    </source>
</reference>